<evidence type="ECO:0000259" key="7">
    <source>
        <dbReference type="PROSITE" id="PS50240"/>
    </source>
</evidence>
<dbReference type="OrthoDB" id="5949700at2759"/>
<feature type="compositionally biased region" description="Polar residues" evidence="5">
    <location>
        <begin position="436"/>
        <end position="470"/>
    </location>
</feature>
<feature type="compositionally biased region" description="Polar residues" evidence="5">
    <location>
        <begin position="144"/>
        <end position="156"/>
    </location>
</feature>
<accession>A0A0K2SZK0</accession>
<evidence type="ECO:0000256" key="3">
    <source>
        <dbReference type="ARBA" id="ARBA00023157"/>
    </source>
</evidence>
<organism evidence="8">
    <name type="scientific">Lepeophtheirus salmonis</name>
    <name type="common">Salmon louse</name>
    <name type="synonym">Caligus salmonis</name>
    <dbReference type="NCBI Taxonomy" id="72036"/>
    <lineage>
        <taxon>Eukaryota</taxon>
        <taxon>Metazoa</taxon>
        <taxon>Ecdysozoa</taxon>
        <taxon>Arthropoda</taxon>
        <taxon>Crustacea</taxon>
        <taxon>Multicrustacea</taxon>
        <taxon>Hexanauplia</taxon>
        <taxon>Copepoda</taxon>
        <taxon>Siphonostomatoida</taxon>
        <taxon>Caligidae</taxon>
        <taxon>Lepeophtheirus</taxon>
    </lineage>
</organism>
<dbReference type="EMBL" id="HACA01001295">
    <property type="protein sequence ID" value="CDW18656.1"/>
    <property type="molecule type" value="Transcribed_RNA"/>
</dbReference>
<dbReference type="PRINTS" id="PR00722">
    <property type="entry name" value="CHYMOTRYPSIN"/>
</dbReference>
<feature type="region of interest" description="Disordered" evidence="5">
    <location>
        <begin position="144"/>
        <end position="231"/>
    </location>
</feature>
<dbReference type="AlphaFoldDB" id="A0A0K2SZK0"/>
<dbReference type="PROSITE" id="PS00134">
    <property type="entry name" value="TRYPSIN_HIS"/>
    <property type="match status" value="1"/>
</dbReference>
<feature type="region of interest" description="Disordered" evidence="5">
    <location>
        <begin position="390"/>
        <end position="418"/>
    </location>
</feature>
<dbReference type="InterPro" id="IPR051487">
    <property type="entry name" value="Ser/Thr_Proteases_Immune/Dev"/>
</dbReference>
<feature type="domain" description="Peptidase S1" evidence="7">
    <location>
        <begin position="689"/>
        <end position="939"/>
    </location>
</feature>
<evidence type="ECO:0000256" key="5">
    <source>
        <dbReference type="SAM" id="MobiDB-lite"/>
    </source>
</evidence>
<feature type="compositionally biased region" description="Low complexity" evidence="5">
    <location>
        <begin position="328"/>
        <end position="337"/>
    </location>
</feature>
<evidence type="ECO:0000256" key="6">
    <source>
        <dbReference type="SAM" id="SignalP"/>
    </source>
</evidence>
<dbReference type="GO" id="GO:0006508">
    <property type="term" value="P:proteolysis"/>
    <property type="evidence" value="ECO:0007669"/>
    <property type="project" value="InterPro"/>
</dbReference>
<proteinExistence type="inferred from homology"/>
<dbReference type="Pfam" id="PF00089">
    <property type="entry name" value="Trypsin"/>
    <property type="match status" value="1"/>
</dbReference>
<keyword evidence="2" id="KW-0964">Secreted</keyword>
<dbReference type="PANTHER" id="PTHR24256">
    <property type="entry name" value="TRYPTASE-RELATED"/>
    <property type="match status" value="1"/>
</dbReference>
<dbReference type="SMART" id="SM00020">
    <property type="entry name" value="Tryp_SPc"/>
    <property type="match status" value="1"/>
</dbReference>
<sequence length="942" mass="102603">MKLILLTCLLVASLAQEKGSSRQHKAWKFTEDSKKENSSSPKESVREERTSDLLRPSEDESSREPKILDARTSTNNRSSEEIEGRFFLKDKLCLLGLADCRQKNAYYSGGAGVNLGGIQYVQPIKVVPHGQPIAAVPIANPHNSGPTHSNYQVSSHQAHHKPTYGAPKPTYDAPQPIYGAPKPTYNSPKPTYDAPKPTYGAPEPTYDAPKPTYGAPKPTYNSPKPTYGAPKPTYGAPKPIYKAPKPTYGAPSSYGAPSYNAPSSSYGSQDSYGINNRYEGQLTGNIYSHPYQTNFESTAVKRDDGVTHGHHGSQHHGGSSHGHHNSNAHHQSGAHHGLQTSHNSAHQNGIHSSESHSTHGHKGDHRQGRLEDDCYCVPLNQCPSHEIVTSGSSSRFTNGDASTHFTNGGGSSQFTNGGASNQFINGATSSQFTNGGFSSQFTNGGASSQFTNGGASSQFTNGGTSSQFTNGGASSQFSSGAAKQFPNSQKKDYSHLINPRNKKTDIEAEEDEGAVEKKEIVESKKKVEKEEALSPRNARSGKSLEVEKPVMNITKEETISKNDNKESESRKKRDIEEPQDFITGEEDVLPRQRIPFGPNGVKPPTCGFPNSGYVCCRVAPSQGGLTQFVGSSVNTGSSSNFNQLSNQKNNRAVSSQSSGFTSFSNNINSGFPSPGQCGKRNAQGINGRITGTQFERKSGETEFGEYPWQVAILKKDEFDNVYLCAGSLIDGSHVITAAHCIRGYNPDEIVLRLGEWDVNNDSEFYTHIELDAKNLFIHEEFYPGNLYNDIAVIRMTEYVDFSRNRHISPVCLPDSFHNFAGQRCFVTGWGKDAFLDGNYQHILKEVNLPVVDNSRCENLLRRTKLGRDFTLDKGFLCAGGEEGKDACKGDGGGPLVCSVNGLWQLAGIVSWGIGCGEQNIPGVYIKVSEYENWIQKQLLRTL</sequence>
<feature type="compositionally biased region" description="Basic and acidic residues" evidence="5">
    <location>
        <begin position="514"/>
        <end position="533"/>
    </location>
</feature>
<evidence type="ECO:0000256" key="1">
    <source>
        <dbReference type="ARBA" id="ARBA00004613"/>
    </source>
</evidence>
<feature type="signal peptide" evidence="6">
    <location>
        <begin position="1"/>
        <end position="15"/>
    </location>
</feature>
<feature type="region of interest" description="Disordered" evidence="5">
    <location>
        <begin position="19"/>
        <end position="80"/>
    </location>
</feature>
<reference evidence="8" key="1">
    <citation type="submission" date="2014-05" db="EMBL/GenBank/DDBJ databases">
        <authorList>
            <person name="Chronopoulou M."/>
        </authorList>
    </citation>
    <scope>NUCLEOTIDE SEQUENCE</scope>
    <source>
        <tissue evidence="8">Whole organism</tissue>
    </source>
</reference>
<dbReference type="FunFam" id="2.40.10.10:FF:000038">
    <property type="entry name" value="Serine protease"/>
    <property type="match status" value="1"/>
</dbReference>
<dbReference type="InterPro" id="IPR001314">
    <property type="entry name" value="Peptidase_S1A"/>
</dbReference>
<feature type="chain" id="PRO_5012768521" evidence="6">
    <location>
        <begin position="16"/>
        <end position="942"/>
    </location>
</feature>
<dbReference type="SUPFAM" id="SSF50494">
    <property type="entry name" value="Trypsin-like serine proteases"/>
    <property type="match status" value="1"/>
</dbReference>
<dbReference type="InterPro" id="IPR018114">
    <property type="entry name" value="TRYPSIN_HIS"/>
</dbReference>
<feature type="compositionally biased region" description="Polar residues" evidence="5">
    <location>
        <begin position="642"/>
        <end position="653"/>
    </location>
</feature>
<dbReference type="GO" id="GO:0004252">
    <property type="term" value="F:serine-type endopeptidase activity"/>
    <property type="evidence" value="ECO:0007669"/>
    <property type="project" value="InterPro"/>
</dbReference>
<dbReference type="CDD" id="cd00190">
    <property type="entry name" value="Tryp_SPc"/>
    <property type="match status" value="1"/>
</dbReference>
<evidence type="ECO:0000256" key="2">
    <source>
        <dbReference type="ARBA" id="ARBA00022525"/>
    </source>
</evidence>
<feature type="region of interest" description="Disordered" evidence="5">
    <location>
        <begin position="639"/>
        <end position="659"/>
    </location>
</feature>
<dbReference type="InterPro" id="IPR009003">
    <property type="entry name" value="Peptidase_S1_PA"/>
</dbReference>
<feature type="region of interest" description="Disordered" evidence="5">
    <location>
        <begin position="436"/>
        <end position="593"/>
    </location>
</feature>
<evidence type="ECO:0000313" key="8">
    <source>
        <dbReference type="EMBL" id="CDW18656.1"/>
    </source>
</evidence>
<dbReference type="GO" id="GO:0005576">
    <property type="term" value="C:extracellular region"/>
    <property type="evidence" value="ECO:0007669"/>
    <property type="project" value="UniProtKB-SubCell"/>
</dbReference>
<keyword evidence="3" id="KW-1015">Disulfide bond</keyword>
<feature type="compositionally biased region" description="Low complexity" evidence="5">
    <location>
        <begin position="471"/>
        <end position="482"/>
    </location>
</feature>
<feature type="compositionally biased region" description="Basic and acidic residues" evidence="5">
    <location>
        <begin position="28"/>
        <end position="69"/>
    </location>
</feature>
<protein>
    <submittedName>
        <fullName evidence="8">Putative LOC100164097 [Acyrthosiphon pisum]</fullName>
    </submittedName>
</protein>
<dbReference type="InterPro" id="IPR001254">
    <property type="entry name" value="Trypsin_dom"/>
</dbReference>
<dbReference type="InterPro" id="IPR043504">
    <property type="entry name" value="Peptidase_S1_PA_chymotrypsin"/>
</dbReference>
<feature type="region of interest" description="Disordered" evidence="5">
    <location>
        <begin position="303"/>
        <end position="367"/>
    </location>
</feature>
<comment type="similarity">
    <text evidence="4">Belongs to the peptidase S1 family. CLIP subfamily.</text>
</comment>
<comment type="subcellular location">
    <subcellularLocation>
        <location evidence="1">Secreted</location>
    </subcellularLocation>
</comment>
<evidence type="ECO:0000256" key="4">
    <source>
        <dbReference type="ARBA" id="ARBA00024195"/>
    </source>
</evidence>
<name>A0A0K2SZK0_LEPSM</name>
<dbReference type="PROSITE" id="PS50240">
    <property type="entry name" value="TRYPSIN_DOM"/>
    <property type="match status" value="1"/>
</dbReference>
<dbReference type="Gene3D" id="2.40.10.10">
    <property type="entry name" value="Trypsin-like serine proteases"/>
    <property type="match status" value="1"/>
</dbReference>
<feature type="compositionally biased region" description="Acidic residues" evidence="5">
    <location>
        <begin position="577"/>
        <end position="587"/>
    </location>
</feature>
<keyword evidence="6" id="KW-0732">Signal</keyword>
<feature type="compositionally biased region" description="Polar residues" evidence="5">
    <location>
        <begin position="338"/>
        <end position="352"/>
    </location>
</feature>
<feature type="compositionally biased region" description="Basic and acidic residues" evidence="5">
    <location>
        <begin position="542"/>
        <end position="576"/>
    </location>
</feature>